<reference evidence="1 2" key="1">
    <citation type="submission" date="2020-08" db="EMBL/GenBank/DDBJ databases">
        <title>Sequencing the genomes of 1000 actinobacteria strains.</title>
        <authorList>
            <person name="Klenk H.-P."/>
        </authorList>
    </citation>
    <scope>NUCLEOTIDE SEQUENCE [LARGE SCALE GENOMIC DNA]</scope>
    <source>
        <strain evidence="1 2">DSM 45272</strain>
    </source>
</reference>
<organism evidence="1 2">
    <name type="scientific">Amycolatopsis umgeniensis</name>
    <dbReference type="NCBI Taxonomy" id="336628"/>
    <lineage>
        <taxon>Bacteria</taxon>
        <taxon>Bacillati</taxon>
        <taxon>Actinomycetota</taxon>
        <taxon>Actinomycetes</taxon>
        <taxon>Pseudonocardiales</taxon>
        <taxon>Pseudonocardiaceae</taxon>
        <taxon>Amycolatopsis</taxon>
    </lineage>
</organism>
<evidence type="ECO:0000313" key="1">
    <source>
        <dbReference type="EMBL" id="MBB5855763.1"/>
    </source>
</evidence>
<dbReference type="AlphaFoldDB" id="A0A841BA55"/>
<accession>A0A841BA55</accession>
<dbReference type="Proteomes" id="UP000580861">
    <property type="component" value="Unassembled WGS sequence"/>
</dbReference>
<sequence>MGSVQTLHDFTLNLLNDTAARAAFANDPQQVLADAGLGDINAADVHEVVPLVLDFVPVDTATDVTGTAAATADNLAGFGGVANVVNGTDGECADGVQGAIDQLTALTAGLPVAVPGVGELPSLPGVPGLPDAGLPGLPELGLPAVPAVPAVGDLPVDLPGLSAVPAVSDVTDVSNAAAGVTALAQNTVGSFGLTDDLSRGLDAASVGQAGDVANGAVDTATDLVHDVPAVDSVPAIDSVPAVGDLSSDLPRVDGVAGGAPDFLSTVGDLTSVIGQVGVADVTTKVHDIAGKAHDIGNGNGIVNDVTDNVATDVTDNVVNDVANHAGVNDVHDVVSGVANNIGHVGDINLGAGDIASHNDIHIG</sequence>
<comment type="caution">
    <text evidence="1">The sequence shown here is derived from an EMBL/GenBank/DDBJ whole genome shotgun (WGS) entry which is preliminary data.</text>
</comment>
<protein>
    <submittedName>
        <fullName evidence="1">Uncharacterized protein</fullName>
    </submittedName>
</protein>
<proteinExistence type="predicted"/>
<dbReference type="EMBL" id="JACHMX010000001">
    <property type="protein sequence ID" value="MBB5855763.1"/>
    <property type="molecule type" value="Genomic_DNA"/>
</dbReference>
<dbReference type="NCBIfam" id="NF038175">
    <property type="entry name" value="IniB_NTERM"/>
    <property type="match status" value="1"/>
</dbReference>
<gene>
    <name evidence="1" type="ORF">HDA45_005850</name>
</gene>
<keyword evidence="2" id="KW-1185">Reference proteome</keyword>
<evidence type="ECO:0000313" key="2">
    <source>
        <dbReference type="Proteomes" id="UP000580861"/>
    </source>
</evidence>
<dbReference type="InterPro" id="IPR049709">
    <property type="entry name" value="IniB-like_N"/>
</dbReference>
<name>A0A841BA55_9PSEU</name>
<dbReference type="RefSeq" id="WP_184900690.1">
    <property type="nucleotide sequence ID" value="NZ_JACHMX010000001.1"/>
</dbReference>